<comment type="caution">
    <text evidence="8">The sequence shown here is derived from an EMBL/GenBank/DDBJ whole genome shotgun (WGS) entry which is preliminary data.</text>
</comment>
<evidence type="ECO:0000256" key="1">
    <source>
        <dbReference type="SAM" id="MobiDB-lite"/>
    </source>
</evidence>
<evidence type="ECO:0000259" key="3">
    <source>
        <dbReference type="Pfam" id="PF14675"/>
    </source>
</evidence>
<reference evidence="8 9" key="1">
    <citation type="submission" date="2022-11" db="EMBL/GenBank/DDBJ databases">
        <title>Whole genome sequence of Eschrichtius robustus ER-17-0199.</title>
        <authorList>
            <person name="Bruniche-Olsen A."/>
            <person name="Black A.N."/>
            <person name="Fields C.J."/>
            <person name="Walden K."/>
            <person name="Dewoody J.A."/>
        </authorList>
    </citation>
    <scope>NUCLEOTIDE SEQUENCE [LARGE SCALE GENOMIC DNA]</scope>
    <source>
        <strain evidence="8">ER-17-0199</strain>
        <tissue evidence="8">Blubber</tissue>
    </source>
</reference>
<feature type="domain" description="FANCI solenoid 1 cap" evidence="2">
    <location>
        <begin position="28"/>
        <end position="53"/>
    </location>
</feature>
<dbReference type="AlphaFoldDB" id="A0AB34I4I7"/>
<dbReference type="GO" id="GO:0006281">
    <property type="term" value="P:DNA repair"/>
    <property type="evidence" value="ECO:0007669"/>
    <property type="project" value="InterPro"/>
</dbReference>
<sequence>MGVFHTGSLGHSGREIVARDLELFLSLQLANLLQNQAVKGKAAGALLRAIFKGNNNATSISLDSLIYLFTLGAYCYFSYYTFSDCPSDIYTSVSEDDSSSEYNSDSDNVNNRPTKRQKTLVIDSDTESENESHGAGECSFASTEEWLEDNILQKLEDFTEPQDQPEVHNFPGALLVELANEFVDAIKEGNLTNGKSLELLPIIFTALATKKEDLAYGKGELSGEECKKKQLINTLCSGRWDHQYVIQLTSMFKDVPLTAEEMEIVVEKVLTMFSKLNLQEIPPLVYQLLVLSSKGSRKRVLEGIIAFFNKLDKQHSEEQSGDELLDFVTVPSGELRHVEGTIILHIVFAIKLDCELGRELLKLLKVFDLLKSLVIKSFKDLQLLQGSKFLQNLVPHRCCVSTMILEVVKNSVHSWDHITQGLVELGFILMDSYGPKKILDGKTIEASSGLSRMPNQHACKLGANILLETFKIHEMIRQEILEQVLNRVVTRGSSPITHFIGIELWKEATDYRFCFSDLLSNIIMYSPLVLQSCSSKVTETFDYLSFLPLQTVQGLLKAVQVHVDVHSRYNSVANETFCLEIMDSLRRCLGQQADVRLMLYEGFYDVLRRNSQLANSIMQTLLSQLKQFYEPEPDMLPPLKLEACILTQGDQISLQEPLDCLLCCIQHCLAWYKSRVMPLQQEEEEEEEEGFYQDLDDMLESITSRMIKSELEDFELDKSSDFSQSTGTGIKNNICASLVMGVCEVLIEYNFSISNFSKNKFEEVLSLFMCYKELSDILNEKAGKGKTKMANKTNDSFLSMKFVSDLLTALFRDSTQSHEESLSVLRSSNEFMRYAVSVALQKVQQLKEMGHVSGPDGQNPEKVFQNLCDITR</sequence>
<feature type="domain" description="FANCI helical" evidence="7">
    <location>
        <begin position="558"/>
        <end position="778"/>
    </location>
</feature>
<dbReference type="InterPro" id="IPR026171">
    <property type="entry name" value="FANCI"/>
</dbReference>
<dbReference type="InterPro" id="IPR029310">
    <property type="entry name" value="FANCI_HD1"/>
</dbReference>
<evidence type="ECO:0000259" key="5">
    <source>
        <dbReference type="Pfam" id="PF14677"/>
    </source>
</evidence>
<evidence type="ECO:0000259" key="4">
    <source>
        <dbReference type="Pfam" id="PF14676"/>
    </source>
</evidence>
<dbReference type="PANTHER" id="PTHR21818">
    <property type="entry name" value="BC025462 PROTEIN"/>
    <property type="match status" value="1"/>
</dbReference>
<feature type="domain" description="FANCI solenoid 2" evidence="4">
    <location>
        <begin position="418"/>
        <end position="500"/>
    </location>
</feature>
<dbReference type="Pfam" id="PF14674">
    <property type="entry name" value="FANCI_S1-cap"/>
    <property type="match status" value="1"/>
</dbReference>
<feature type="domain" description="FANCI solenoid 1" evidence="3">
    <location>
        <begin position="166"/>
        <end position="351"/>
    </location>
</feature>
<dbReference type="InterPro" id="IPR029313">
    <property type="entry name" value="FANCI_S3"/>
</dbReference>
<proteinExistence type="predicted"/>
<dbReference type="Pfam" id="PF14676">
    <property type="entry name" value="FANCI_S2"/>
    <property type="match status" value="1"/>
</dbReference>
<feature type="region of interest" description="Disordered" evidence="1">
    <location>
        <begin position="94"/>
        <end position="117"/>
    </location>
</feature>
<dbReference type="EMBL" id="JAIQCJ010000154">
    <property type="protein sequence ID" value="KAJ8797840.1"/>
    <property type="molecule type" value="Genomic_DNA"/>
</dbReference>
<dbReference type="InterPro" id="IPR029308">
    <property type="entry name" value="FANCI_S1"/>
</dbReference>
<dbReference type="InterPro" id="IPR029312">
    <property type="entry name" value="FANCI_HD2"/>
</dbReference>
<dbReference type="InterPro" id="IPR029315">
    <property type="entry name" value="FANCI_S2"/>
</dbReference>
<evidence type="ECO:0000259" key="6">
    <source>
        <dbReference type="Pfam" id="PF14679"/>
    </source>
</evidence>
<feature type="compositionally biased region" description="Low complexity" evidence="1">
    <location>
        <begin position="100"/>
        <end position="111"/>
    </location>
</feature>
<name>A0AB34I4I7_ESCRO</name>
<evidence type="ECO:0000259" key="2">
    <source>
        <dbReference type="Pfam" id="PF14674"/>
    </source>
</evidence>
<dbReference type="Pfam" id="PF14680">
    <property type="entry name" value="FANCI_HD2"/>
    <property type="match status" value="1"/>
</dbReference>
<dbReference type="Pfam" id="PF14675">
    <property type="entry name" value="FANCI_S1"/>
    <property type="match status" value="1"/>
</dbReference>
<dbReference type="InterPro" id="IPR029305">
    <property type="entry name" value="FANCI_S1-cap"/>
</dbReference>
<evidence type="ECO:0000313" key="9">
    <source>
        <dbReference type="Proteomes" id="UP001159641"/>
    </source>
</evidence>
<feature type="domain" description="FANCI helical" evidence="6">
    <location>
        <begin position="365"/>
        <end position="410"/>
    </location>
</feature>
<accession>A0AB34I4I7</accession>
<feature type="domain" description="FANCI solenoid 3" evidence="5">
    <location>
        <begin position="797"/>
        <end position="872"/>
    </location>
</feature>
<dbReference type="PANTHER" id="PTHR21818:SF0">
    <property type="entry name" value="FANCONI ANEMIA GROUP I PROTEIN"/>
    <property type="match status" value="1"/>
</dbReference>
<dbReference type="Pfam" id="PF14677">
    <property type="entry name" value="FANCI_S3"/>
    <property type="match status" value="1"/>
</dbReference>
<dbReference type="Pfam" id="PF14679">
    <property type="entry name" value="FANCI_HD1"/>
    <property type="match status" value="1"/>
</dbReference>
<evidence type="ECO:0000313" key="8">
    <source>
        <dbReference type="EMBL" id="KAJ8797840.1"/>
    </source>
</evidence>
<evidence type="ECO:0000259" key="7">
    <source>
        <dbReference type="Pfam" id="PF14680"/>
    </source>
</evidence>
<dbReference type="GO" id="GO:0070182">
    <property type="term" value="F:DNA polymerase binding"/>
    <property type="evidence" value="ECO:0007669"/>
    <property type="project" value="TreeGrafter"/>
</dbReference>
<keyword evidence="9" id="KW-1185">Reference proteome</keyword>
<protein>
    <recommendedName>
        <fullName evidence="10">Fanconi anemia group I protein</fullName>
    </recommendedName>
</protein>
<evidence type="ECO:0008006" key="10">
    <source>
        <dbReference type="Google" id="ProtNLM"/>
    </source>
</evidence>
<dbReference type="Proteomes" id="UP001159641">
    <property type="component" value="Unassembled WGS sequence"/>
</dbReference>
<gene>
    <name evidence="8" type="ORF">J1605_017042</name>
</gene>
<organism evidence="8 9">
    <name type="scientific">Eschrichtius robustus</name>
    <name type="common">California gray whale</name>
    <name type="synonym">Eschrichtius gibbosus</name>
    <dbReference type="NCBI Taxonomy" id="9764"/>
    <lineage>
        <taxon>Eukaryota</taxon>
        <taxon>Metazoa</taxon>
        <taxon>Chordata</taxon>
        <taxon>Craniata</taxon>
        <taxon>Vertebrata</taxon>
        <taxon>Euteleostomi</taxon>
        <taxon>Mammalia</taxon>
        <taxon>Eutheria</taxon>
        <taxon>Laurasiatheria</taxon>
        <taxon>Artiodactyla</taxon>
        <taxon>Whippomorpha</taxon>
        <taxon>Cetacea</taxon>
        <taxon>Mysticeti</taxon>
        <taxon>Eschrichtiidae</taxon>
        <taxon>Eschrichtius</taxon>
    </lineage>
</organism>